<keyword evidence="2" id="KW-1185">Reference proteome</keyword>
<organism evidence="1 2">
    <name type="scientific">Adhaeribacter pallidiroseus</name>
    <dbReference type="NCBI Taxonomy" id="2072847"/>
    <lineage>
        <taxon>Bacteria</taxon>
        <taxon>Pseudomonadati</taxon>
        <taxon>Bacteroidota</taxon>
        <taxon>Cytophagia</taxon>
        <taxon>Cytophagales</taxon>
        <taxon>Hymenobacteraceae</taxon>
        <taxon>Adhaeribacter</taxon>
    </lineage>
</organism>
<proteinExistence type="predicted"/>
<sequence>MLGKIISFRVSLGLMTQFEAAVLVNRDQIVKQLLNPECLILYF</sequence>
<reference evidence="1 2" key="1">
    <citation type="submission" date="2018-04" db="EMBL/GenBank/DDBJ databases">
        <title>Adhaeribacter sp. HMF7616 genome sequencing and assembly.</title>
        <authorList>
            <person name="Kang H."/>
            <person name="Kang J."/>
            <person name="Cha I."/>
            <person name="Kim H."/>
            <person name="Joh K."/>
        </authorList>
    </citation>
    <scope>NUCLEOTIDE SEQUENCE [LARGE SCALE GENOMIC DNA]</scope>
    <source>
        <strain evidence="1 2">HMF7616</strain>
    </source>
</reference>
<dbReference type="EMBL" id="QASA01000001">
    <property type="protein sequence ID" value="RDC61841.1"/>
    <property type="molecule type" value="Genomic_DNA"/>
</dbReference>
<protein>
    <submittedName>
        <fullName evidence="1">Uncharacterized protein</fullName>
    </submittedName>
</protein>
<comment type="caution">
    <text evidence="1">The sequence shown here is derived from an EMBL/GenBank/DDBJ whole genome shotgun (WGS) entry which is preliminary data.</text>
</comment>
<dbReference type="Proteomes" id="UP000253919">
    <property type="component" value="Unassembled WGS sequence"/>
</dbReference>
<gene>
    <name evidence="1" type="ORF">AHMF7616_00430</name>
</gene>
<accession>A0A369QAB3</accession>
<evidence type="ECO:0000313" key="1">
    <source>
        <dbReference type="EMBL" id="RDC61841.1"/>
    </source>
</evidence>
<name>A0A369QAB3_9BACT</name>
<dbReference type="AlphaFoldDB" id="A0A369QAB3"/>
<evidence type="ECO:0000313" key="2">
    <source>
        <dbReference type="Proteomes" id="UP000253919"/>
    </source>
</evidence>